<evidence type="ECO:0000313" key="2">
    <source>
        <dbReference type="EMBL" id="GIX64605.1"/>
    </source>
</evidence>
<proteinExistence type="predicted"/>
<evidence type="ECO:0000256" key="1">
    <source>
        <dbReference type="SAM" id="MobiDB-lite"/>
    </source>
</evidence>
<reference evidence="2 3" key="1">
    <citation type="submission" date="2021-06" db="EMBL/GenBank/DDBJ databases">
        <title>Genome sequence of Babesia caballi.</title>
        <authorList>
            <person name="Yamagishi J."/>
            <person name="Kidaka T."/>
            <person name="Ochi A."/>
        </authorList>
    </citation>
    <scope>NUCLEOTIDE SEQUENCE [LARGE SCALE GENOMIC DNA]</scope>
    <source>
        <strain evidence="2">USDA-D6B2</strain>
    </source>
</reference>
<feature type="region of interest" description="Disordered" evidence="1">
    <location>
        <begin position="637"/>
        <end position="656"/>
    </location>
</feature>
<name>A0AAV4LYD2_BABCB</name>
<evidence type="ECO:0000313" key="3">
    <source>
        <dbReference type="Proteomes" id="UP001497744"/>
    </source>
</evidence>
<gene>
    <name evidence="2" type="ORF">BcabD6B2_40400</name>
</gene>
<accession>A0AAV4LYD2</accession>
<protein>
    <submittedName>
        <fullName evidence="2">DUF2125 domain-containing protein</fullName>
    </submittedName>
</protein>
<keyword evidence="3" id="KW-1185">Reference proteome</keyword>
<organism evidence="2 3">
    <name type="scientific">Babesia caballi</name>
    <dbReference type="NCBI Taxonomy" id="5871"/>
    <lineage>
        <taxon>Eukaryota</taxon>
        <taxon>Sar</taxon>
        <taxon>Alveolata</taxon>
        <taxon>Apicomplexa</taxon>
        <taxon>Aconoidasida</taxon>
        <taxon>Piroplasmida</taxon>
        <taxon>Babesiidae</taxon>
        <taxon>Babesia</taxon>
    </lineage>
</organism>
<dbReference type="GeneID" id="94196086"/>
<dbReference type="AlphaFoldDB" id="A0AAV4LYD2"/>
<sequence>MNDADPTVQPPPQAEGDAQPTPAEGMYAALADAAAMLHNYDFVDAFTILKGVEQHAFGVGDAGVLTQCSELQAGIHLYLGDHGDALRYLKRCNFSFSTALLAARVALHASLHQSVPELSSAVADLLAACVPPSGSDERHPADVIDMILENLSISGRLCGLQEWAASVTDEREGIRILRVTRAVNASLKLICLLHGEWLLDYNTSTHYTAPCISIPRPCSRDAESSPDVRTLHSICKSAFRGISRQYDYVFYTDSLWQSLLDLLQLLIHVEECAPNNGECIIRVGVVNGNPPSDSDPSHVTPAAATDCLRRRCKCTSKCLYSRPKAARSNLRTRARAFMNKMPLSLERRGGLRWQFGPSCAMDRRVTRVLERVLRAETAWPVQELAMVFFDVLSRYHHLLDRNRERTAVYTCFLFCFICESLKTDDQLRSALNGLFYSAPSTVDIRLLYGTDRLRSRLRGILRRSGVRVLCLCLDAMRCNPAALRALCAPLSVDDPQEFLSATFGQLSSLLLFLCMAQPGAHLAAVVMRARVLYVMAQRLIIEHFPRRDSVVGLQGRGAFEAVAAISGCLRSLYLAANSFVLHALGQNPHMTIALRHRHSRLNFHNSLTLGSFDLGVSAVERRMLRIECILSRYRMEEPPADSAEPGKPQKVRRRHA</sequence>
<dbReference type="Proteomes" id="UP001497744">
    <property type="component" value="Unassembled WGS sequence"/>
</dbReference>
<feature type="region of interest" description="Disordered" evidence="1">
    <location>
        <begin position="1"/>
        <end position="21"/>
    </location>
</feature>
<dbReference type="RefSeq" id="XP_067716674.1">
    <property type="nucleotide sequence ID" value="XM_067860573.1"/>
</dbReference>
<comment type="caution">
    <text evidence="2">The sequence shown here is derived from an EMBL/GenBank/DDBJ whole genome shotgun (WGS) entry which is preliminary data.</text>
</comment>
<dbReference type="EMBL" id="BPLF01000003">
    <property type="protein sequence ID" value="GIX64605.1"/>
    <property type="molecule type" value="Genomic_DNA"/>
</dbReference>